<protein>
    <submittedName>
        <fullName evidence="2">DUF2141 domain-containing protein</fullName>
    </submittedName>
</protein>
<evidence type="ECO:0000313" key="2">
    <source>
        <dbReference type="EMBL" id="MDT7828681.1"/>
    </source>
</evidence>
<comment type="caution">
    <text evidence="2">The sequence shown here is derived from an EMBL/GenBank/DDBJ whole genome shotgun (WGS) entry which is preliminary data.</text>
</comment>
<dbReference type="InterPro" id="IPR018673">
    <property type="entry name" value="DUF2141"/>
</dbReference>
<feature type="signal peptide" evidence="1">
    <location>
        <begin position="1"/>
        <end position="17"/>
    </location>
</feature>
<dbReference type="EMBL" id="JAVTTP010000001">
    <property type="protein sequence ID" value="MDT7828681.1"/>
    <property type="molecule type" value="Genomic_DNA"/>
</dbReference>
<organism evidence="2 3">
    <name type="scientific">Pricia mediterranea</name>
    <dbReference type="NCBI Taxonomy" id="3076079"/>
    <lineage>
        <taxon>Bacteria</taxon>
        <taxon>Pseudomonadati</taxon>
        <taxon>Bacteroidota</taxon>
        <taxon>Flavobacteriia</taxon>
        <taxon>Flavobacteriales</taxon>
        <taxon>Flavobacteriaceae</taxon>
        <taxon>Pricia</taxon>
    </lineage>
</organism>
<feature type="chain" id="PRO_5045174985" evidence="1">
    <location>
        <begin position="18"/>
        <end position="136"/>
    </location>
</feature>
<proteinExistence type="predicted"/>
<reference evidence="2 3" key="1">
    <citation type="submission" date="2023-09" db="EMBL/GenBank/DDBJ databases">
        <title>Novel taxa isolated from Blanes Bay.</title>
        <authorList>
            <person name="Rey-Velasco X."/>
            <person name="Lucena T."/>
        </authorList>
    </citation>
    <scope>NUCLEOTIDE SEQUENCE [LARGE SCALE GENOMIC DNA]</scope>
    <source>
        <strain evidence="2 3">S334</strain>
    </source>
</reference>
<sequence>MFVIKSVLLLFPLFAMSQFHLTVNVKNVTSNDGKISVAVYDNAEGFLQFDQVFKADSAPSQKGTTEVVIRDLPEGRYALAVFHDENDNDKLDKNMLGIPKEPLGFSKGKMKTFGPPSFEECTFELTSDQTISVPIK</sequence>
<keyword evidence="3" id="KW-1185">Reference proteome</keyword>
<keyword evidence="1" id="KW-0732">Signal</keyword>
<dbReference type="RefSeq" id="WP_314014123.1">
    <property type="nucleotide sequence ID" value="NZ_JAVTTP010000001.1"/>
</dbReference>
<name>A0ABU3L4K9_9FLAO</name>
<gene>
    <name evidence="2" type="ORF">RQM65_08400</name>
</gene>
<evidence type="ECO:0000313" key="3">
    <source>
        <dbReference type="Proteomes" id="UP001250656"/>
    </source>
</evidence>
<evidence type="ECO:0000256" key="1">
    <source>
        <dbReference type="SAM" id="SignalP"/>
    </source>
</evidence>
<dbReference type="Pfam" id="PF09912">
    <property type="entry name" value="DUF2141"/>
    <property type="match status" value="1"/>
</dbReference>
<accession>A0ABU3L4K9</accession>
<dbReference type="Proteomes" id="UP001250656">
    <property type="component" value="Unassembled WGS sequence"/>
</dbReference>